<keyword evidence="2" id="KW-1185">Reference proteome</keyword>
<gene>
    <name evidence="1" type="ORF">DFH08DRAFT_800091</name>
</gene>
<dbReference type="Proteomes" id="UP001218218">
    <property type="component" value="Unassembled WGS sequence"/>
</dbReference>
<dbReference type="AlphaFoldDB" id="A0AAD7AJ83"/>
<accession>A0AAD7AJ83</accession>
<evidence type="ECO:0000313" key="2">
    <source>
        <dbReference type="Proteomes" id="UP001218218"/>
    </source>
</evidence>
<dbReference type="EMBL" id="JARIHO010000005">
    <property type="protein sequence ID" value="KAJ7360647.1"/>
    <property type="molecule type" value="Genomic_DNA"/>
</dbReference>
<sequence length="248" mass="28341">MTRGKPLSDDLRGVILNMGMSQSISNIVTLTGLKHRTIERIFADYHNKGTVMREHMYRELRGPSACELIDNKFLCGLVRHSPDIYLAELQEVLEDRMGLEVWFHYEKGRHPFAGRPEPCPENGPKGNVFSFAADALHRYSMLPALAIDGMLHVKIVEGSFTVELFLIVMDNTRIHKDPEIQELIESRRFEAGFSKSSFAYETRWQCQEFFSGHIGQVADLEKPIGDEEVTVLGISEFHSPADWIRVEF</sequence>
<protein>
    <submittedName>
        <fullName evidence="1">Uncharacterized protein</fullName>
    </submittedName>
</protein>
<reference evidence="1" key="1">
    <citation type="submission" date="2023-03" db="EMBL/GenBank/DDBJ databases">
        <title>Massive genome expansion in bonnet fungi (Mycena s.s.) driven by repeated elements and novel gene families across ecological guilds.</title>
        <authorList>
            <consortium name="Lawrence Berkeley National Laboratory"/>
            <person name="Harder C.B."/>
            <person name="Miyauchi S."/>
            <person name="Viragh M."/>
            <person name="Kuo A."/>
            <person name="Thoen E."/>
            <person name="Andreopoulos B."/>
            <person name="Lu D."/>
            <person name="Skrede I."/>
            <person name="Drula E."/>
            <person name="Henrissat B."/>
            <person name="Morin E."/>
            <person name="Kohler A."/>
            <person name="Barry K."/>
            <person name="LaButti K."/>
            <person name="Morin E."/>
            <person name="Salamov A."/>
            <person name="Lipzen A."/>
            <person name="Mereny Z."/>
            <person name="Hegedus B."/>
            <person name="Baldrian P."/>
            <person name="Stursova M."/>
            <person name="Weitz H."/>
            <person name="Taylor A."/>
            <person name="Grigoriev I.V."/>
            <person name="Nagy L.G."/>
            <person name="Martin F."/>
            <person name="Kauserud H."/>
        </authorList>
    </citation>
    <scope>NUCLEOTIDE SEQUENCE</scope>
    <source>
        <strain evidence="1">CBHHK002</strain>
    </source>
</reference>
<name>A0AAD7AJ83_9AGAR</name>
<organism evidence="1 2">
    <name type="scientific">Mycena albidolilacea</name>
    <dbReference type="NCBI Taxonomy" id="1033008"/>
    <lineage>
        <taxon>Eukaryota</taxon>
        <taxon>Fungi</taxon>
        <taxon>Dikarya</taxon>
        <taxon>Basidiomycota</taxon>
        <taxon>Agaricomycotina</taxon>
        <taxon>Agaricomycetes</taxon>
        <taxon>Agaricomycetidae</taxon>
        <taxon>Agaricales</taxon>
        <taxon>Marasmiineae</taxon>
        <taxon>Mycenaceae</taxon>
        <taxon>Mycena</taxon>
    </lineage>
</organism>
<evidence type="ECO:0000313" key="1">
    <source>
        <dbReference type="EMBL" id="KAJ7360647.1"/>
    </source>
</evidence>
<comment type="caution">
    <text evidence="1">The sequence shown here is derived from an EMBL/GenBank/DDBJ whole genome shotgun (WGS) entry which is preliminary data.</text>
</comment>
<proteinExistence type="predicted"/>